<dbReference type="InterPro" id="IPR016163">
    <property type="entry name" value="Ald_DH_C"/>
</dbReference>
<dbReference type="KEGG" id="ppel:H6H00_19950"/>
<keyword evidence="2" id="KW-0560">Oxidoreductase</keyword>
<accession>A0A7G7MSF4</accession>
<sequence length="496" mass="53097">MFIDGDWIDAEDRYTLLNPATEEVVATAAKGTRDHADQAVAAAKRTFESGVWRDLAPGARAAVLDAVADAVERRGAELTRLGTLEGGFPLKLSNAFNELMPVANIRYFADLLRGYQFERPGPLVGPPLVGGVIRREPIGVCAAIIPWNFPLPLAVWKVIPALATGNSVVLKTDEKTPIGALELAKELQAAGVPDGVFNVVTGDGQDVGAHLVAHPDVRKVSFTGSTSVGKQIVRDASSNLKKVTLELGGKGANIVLDDADVRLAVDGSIWAFMMHSGQACESGTRLLLPSSLHDEFVARLVERLQSQVLGDPLQLTTDVGPLINNTQRERVLGYIETAKQQGAKVVLGGGVPAGEQFAKGFWVEPTVLTDVTNDMTVACEEVFGPVLSVIRYDSIDEAVKIANDTEYGLAAGVWGRDLSRAIEVGRRLEAGSVWINDWHLANSAYPFGGYKQSGQGRELGAGAFDEYTEQKSLQIGLEPKLENRAYALVLSAPPVP</sequence>
<dbReference type="Proteomes" id="UP000515728">
    <property type="component" value="Chromosome"/>
</dbReference>
<evidence type="ECO:0000259" key="3">
    <source>
        <dbReference type="Pfam" id="PF00171"/>
    </source>
</evidence>
<evidence type="ECO:0000256" key="1">
    <source>
        <dbReference type="ARBA" id="ARBA00009986"/>
    </source>
</evidence>
<dbReference type="InterPro" id="IPR015590">
    <property type="entry name" value="Aldehyde_DH_dom"/>
</dbReference>
<feature type="domain" description="Aldehyde dehydrogenase" evidence="3">
    <location>
        <begin position="7"/>
        <end position="472"/>
    </location>
</feature>
<organism evidence="4 5">
    <name type="scientific">Pseudonocardia petroleophila</name>
    <dbReference type="NCBI Taxonomy" id="37331"/>
    <lineage>
        <taxon>Bacteria</taxon>
        <taxon>Bacillati</taxon>
        <taxon>Actinomycetota</taxon>
        <taxon>Actinomycetes</taxon>
        <taxon>Pseudonocardiales</taxon>
        <taxon>Pseudonocardiaceae</taxon>
        <taxon>Pseudonocardia</taxon>
    </lineage>
</organism>
<dbReference type="InterPro" id="IPR016161">
    <property type="entry name" value="Ald_DH/histidinol_DH"/>
</dbReference>
<dbReference type="Pfam" id="PF00171">
    <property type="entry name" value="Aldedh"/>
    <property type="match status" value="1"/>
</dbReference>
<dbReference type="FunFam" id="3.40.309.10:FF:000012">
    <property type="entry name" value="Betaine aldehyde dehydrogenase"/>
    <property type="match status" value="1"/>
</dbReference>
<evidence type="ECO:0000313" key="4">
    <source>
        <dbReference type="EMBL" id="QNG55715.1"/>
    </source>
</evidence>
<dbReference type="Gene3D" id="3.40.309.10">
    <property type="entry name" value="Aldehyde Dehydrogenase, Chain A, domain 2"/>
    <property type="match status" value="1"/>
</dbReference>
<dbReference type="GO" id="GO:0016620">
    <property type="term" value="F:oxidoreductase activity, acting on the aldehyde or oxo group of donors, NAD or NADP as acceptor"/>
    <property type="evidence" value="ECO:0007669"/>
    <property type="project" value="InterPro"/>
</dbReference>
<comment type="similarity">
    <text evidence="1">Belongs to the aldehyde dehydrogenase family.</text>
</comment>
<gene>
    <name evidence="4" type="ORF">H6H00_19950</name>
</gene>
<dbReference type="FunFam" id="3.40.605.10:FF:000007">
    <property type="entry name" value="NAD/NADP-dependent betaine aldehyde dehydrogenase"/>
    <property type="match status" value="1"/>
</dbReference>
<evidence type="ECO:0000313" key="5">
    <source>
        <dbReference type="Proteomes" id="UP000515728"/>
    </source>
</evidence>
<dbReference type="Gene3D" id="3.40.605.10">
    <property type="entry name" value="Aldehyde Dehydrogenase, Chain A, domain 1"/>
    <property type="match status" value="1"/>
</dbReference>
<evidence type="ECO:0000256" key="2">
    <source>
        <dbReference type="ARBA" id="ARBA00023002"/>
    </source>
</evidence>
<dbReference type="AlphaFoldDB" id="A0A7G7MSF4"/>
<keyword evidence="5" id="KW-1185">Reference proteome</keyword>
<reference evidence="4 5" key="1">
    <citation type="submission" date="2020-08" db="EMBL/GenBank/DDBJ databases">
        <authorList>
            <person name="Mo P."/>
        </authorList>
    </citation>
    <scope>NUCLEOTIDE SEQUENCE [LARGE SCALE GENOMIC DNA]</scope>
    <source>
        <strain evidence="4 5">CGMCC 4.1532</strain>
    </source>
</reference>
<dbReference type="InterPro" id="IPR016162">
    <property type="entry name" value="Ald_DH_N"/>
</dbReference>
<dbReference type="SUPFAM" id="SSF53720">
    <property type="entry name" value="ALDH-like"/>
    <property type="match status" value="1"/>
</dbReference>
<protein>
    <submittedName>
        <fullName evidence="4">Aldehyde dehydrogenase</fullName>
    </submittedName>
</protein>
<dbReference type="PANTHER" id="PTHR11699">
    <property type="entry name" value="ALDEHYDE DEHYDROGENASE-RELATED"/>
    <property type="match status" value="1"/>
</dbReference>
<name>A0A7G7MSF4_9PSEU</name>
<proteinExistence type="inferred from homology"/>
<dbReference type="EMBL" id="CP060131">
    <property type="protein sequence ID" value="QNG55715.1"/>
    <property type="molecule type" value="Genomic_DNA"/>
</dbReference>